<dbReference type="InterPro" id="IPR051788">
    <property type="entry name" value="MFS_Transporter"/>
</dbReference>
<sequence>MTRELARWRLSLFTLSFVVGIGMAAWVTRTPAVRDGLGASTATMGLVLFGLSVGSMAGVLAGGPLVRRAGTRRVIVAGAGFLAAGVAVVALGAAAGSAPTVFAGLALFGMGSGSGEIALNIDGAELERRLRRPVLPAQHGSFSLGTLVGALVGIVLTAASVPVPWHLLGCAAVMVALAGWAVRGLPEASLGRRAVAGDPVVGVAVVDATVDAVVGDQPPGAARDRATPGAVPVPVPDGRPVWRDPALVLLGVALLALAFAEGSANDWLPLLTVDGLGLSEAGGSMVFAAFAAVMTIGRFSGQVLVARMGSPRVLVASVVTSAVGVLLVSYAPHPAVLVGGVALWGLGASLGFPVAISVAGEDPDRPHERVSAVATAGYLAFLVGPPVLGLLGEQHGLRTAILLVVALLALALAALSVRSRLLASARPTPVPASLDDARPDTAPDDAVR</sequence>
<feature type="transmembrane region" description="Helical" evidence="6">
    <location>
        <begin position="142"/>
        <end position="159"/>
    </location>
</feature>
<feature type="region of interest" description="Disordered" evidence="5">
    <location>
        <begin position="427"/>
        <end position="448"/>
    </location>
</feature>
<dbReference type="EMBL" id="RKHQ01000001">
    <property type="protein sequence ID" value="ROR96626.1"/>
    <property type="molecule type" value="Genomic_DNA"/>
</dbReference>
<evidence type="ECO:0000313" key="9">
    <source>
        <dbReference type="Proteomes" id="UP000275356"/>
    </source>
</evidence>
<keyword evidence="9" id="KW-1185">Reference proteome</keyword>
<feature type="compositionally biased region" description="Basic and acidic residues" evidence="5">
    <location>
        <begin position="435"/>
        <end position="448"/>
    </location>
</feature>
<dbReference type="PANTHER" id="PTHR23514">
    <property type="entry name" value="BYPASS OF STOP CODON PROTEIN 6"/>
    <property type="match status" value="1"/>
</dbReference>
<feature type="transmembrane region" description="Helical" evidence="6">
    <location>
        <begin position="313"/>
        <end position="331"/>
    </location>
</feature>
<feature type="transmembrane region" description="Helical" evidence="6">
    <location>
        <begin position="39"/>
        <end position="62"/>
    </location>
</feature>
<dbReference type="CDD" id="cd17393">
    <property type="entry name" value="MFS_MosC_like"/>
    <property type="match status" value="1"/>
</dbReference>
<keyword evidence="2 6" id="KW-0812">Transmembrane</keyword>
<dbReference type="GO" id="GO:0022857">
    <property type="term" value="F:transmembrane transporter activity"/>
    <property type="evidence" value="ECO:0007669"/>
    <property type="project" value="InterPro"/>
</dbReference>
<evidence type="ECO:0000256" key="4">
    <source>
        <dbReference type="ARBA" id="ARBA00023136"/>
    </source>
</evidence>
<feature type="transmembrane region" description="Helical" evidence="6">
    <location>
        <begin position="370"/>
        <end position="391"/>
    </location>
</feature>
<keyword evidence="4 6" id="KW-0472">Membrane</keyword>
<evidence type="ECO:0000259" key="7">
    <source>
        <dbReference type="PROSITE" id="PS50850"/>
    </source>
</evidence>
<keyword evidence="3 6" id="KW-1133">Transmembrane helix</keyword>
<dbReference type="OrthoDB" id="9809599at2"/>
<evidence type="ECO:0000256" key="5">
    <source>
        <dbReference type="SAM" id="MobiDB-lite"/>
    </source>
</evidence>
<feature type="transmembrane region" description="Helical" evidence="6">
    <location>
        <begin position="337"/>
        <end position="358"/>
    </location>
</feature>
<proteinExistence type="predicted"/>
<feature type="transmembrane region" description="Helical" evidence="6">
    <location>
        <begin position="284"/>
        <end position="301"/>
    </location>
</feature>
<dbReference type="RefSeq" id="WP_123738779.1">
    <property type="nucleotide sequence ID" value="NZ_RKHQ01000001.1"/>
</dbReference>
<feature type="transmembrane region" description="Helical" evidence="6">
    <location>
        <begin position="397"/>
        <end position="417"/>
    </location>
</feature>
<accession>A0A3N2DA07</accession>
<feature type="transmembrane region" description="Helical" evidence="6">
    <location>
        <begin position="165"/>
        <end position="182"/>
    </location>
</feature>
<dbReference type="InterPro" id="IPR036259">
    <property type="entry name" value="MFS_trans_sf"/>
</dbReference>
<evidence type="ECO:0000313" key="8">
    <source>
        <dbReference type="EMBL" id="ROR96626.1"/>
    </source>
</evidence>
<dbReference type="Gene3D" id="1.20.1250.20">
    <property type="entry name" value="MFS general substrate transporter like domains"/>
    <property type="match status" value="2"/>
</dbReference>
<dbReference type="PANTHER" id="PTHR23514:SF13">
    <property type="entry name" value="INNER MEMBRANE PROTEIN YBJJ"/>
    <property type="match status" value="1"/>
</dbReference>
<dbReference type="InterPro" id="IPR020846">
    <property type="entry name" value="MFS_dom"/>
</dbReference>
<dbReference type="AlphaFoldDB" id="A0A3N2DA07"/>
<dbReference type="GO" id="GO:0005886">
    <property type="term" value="C:plasma membrane"/>
    <property type="evidence" value="ECO:0007669"/>
    <property type="project" value="UniProtKB-SubCell"/>
</dbReference>
<feature type="domain" description="Major facilitator superfamily (MFS) profile" evidence="7">
    <location>
        <begin position="8"/>
        <end position="421"/>
    </location>
</feature>
<evidence type="ECO:0000256" key="1">
    <source>
        <dbReference type="ARBA" id="ARBA00004651"/>
    </source>
</evidence>
<comment type="caution">
    <text evidence="8">The sequence shown here is derived from an EMBL/GenBank/DDBJ whole genome shotgun (WGS) entry which is preliminary data.</text>
</comment>
<feature type="transmembrane region" description="Helical" evidence="6">
    <location>
        <begin position="101"/>
        <end position="121"/>
    </location>
</feature>
<dbReference type="Proteomes" id="UP000275356">
    <property type="component" value="Unassembled WGS sequence"/>
</dbReference>
<evidence type="ECO:0000256" key="6">
    <source>
        <dbReference type="SAM" id="Phobius"/>
    </source>
</evidence>
<dbReference type="Pfam" id="PF07690">
    <property type="entry name" value="MFS_1"/>
    <property type="match status" value="2"/>
</dbReference>
<evidence type="ECO:0000256" key="2">
    <source>
        <dbReference type="ARBA" id="ARBA00022692"/>
    </source>
</evidence>
<feature type="transmembrane region" description="Helical" evidence="6">
    <location>
        <begin position="246"/>
        <end position="264"/>
    </location>
</feature>
<name>A0A3N2DA07_9MICO</name>
<evidence type="ECO:0000256" key="3">
    <source>
        <dbReference type="ARBA" id="ARBA00022989"/>
    </source>
</evidence>
<dbReference type="InterPro" id="IPR011701">
    <property type="entry name" value="MFS"/>
</dbReference>
<reference evidence="8 9" key="1">
    <citation type="submission" date="2018-11" db="EMBL/GenBank/DDBJ databases">
        <title>Sequencing the genomes of 1000 actinobacteria strains.</title>
        <authorList>
            <person name="Klenk H.-P."/>
        </authorList>
    </citation>
    <scope>NUCLEOTIDE SEQUENCE [LARGE SCALE GENOMIC DNA]</scope>
    <source>
        <strain evidence="8 9">DSM 13521</strain>
    </source>
</reference>
<comment type="subcellular location">
    <subcellularLocation>
        <location evidence="1">Cell membrane</location>
        <topology evidence="1">Multi-pass membrane protein</topology>
    </subcellularLocation>
</comment>
<dbReference type="SUPFAM" id="SSF103473">
    <property type="entry name" value="MFS general substrate transporter"/>
    <property type="match status" value="1"/>
</dbReference>
<feature type="transmembrane region" description="Helical" evidence="6">
    <location>
        <begin position="74"/>
        <end position="95"/>
    </location>
</feature>
<gene>
    <name evidence="8" type="ORF">EDD28_1212</name>
</gene>
<organism evidence="8 9">
    <name type="scientific">Salana multivorans</name>
    <dbReference type="NCBI Taxonomy" id="120377"/>
    <lineage>
        <taxon>Bacteria</taxon>
        <taxon>Bacillati</taxon>
        <taxon>Actinomycetota</taxon>
        <taxon>Actinomycetes</taxon>
        <taxon>Micrococcales</taxon>
        <taxon>Beutenbergiaceae</taxon>
        <taxon>Salana</taxon>
    </lineage>
</organism>
<protein>
    <submittedName>
        <fullName evidence="8">Fucose permease</fullName>
    </submittedName>
</protein>
<dbReference type="PROSITE" id="PS50850">
    <property type="entry name" value="MFS"/>
    <property type="match status" value="1"/>
</dbReference>